<evidence type="ECO:0000313" key="6">
    <source>
        <dbReference type="EMBL" id="SCC80145.1"/>
    </source>
</evidence>
<dbReference type="InterPro" id="IPR023198">
    <property type="entry name" value="PGP-like_dom2"/>
</dbReference>
<name>A0A1C4H5K0_9BIFI</name>
<comment type="cofactor">
    <cofactor evidence="1">
        <name>Mg(2+)</name>
        <dbReference type="ChEBI" id="CHEBI:18420"/>
    </cofactor>
</comment>
<dbReference type="EMBL" id="FMBL01000002">
    <property type="protein sequence ID" value="SCC80145.1"/>
    <property type="molecule type" value="Genomic_DNA"/>
</dbReference>
<keyword evidence="7" id="KW-1185">Reference proteome</keyword>
<dbReference type="SUPFAM" id="SSF56784">
    <property type="entry name" value="HAD-like"/>
    <property type="match status" value="1"/>
</dbReference>
<evidence type="ECO:0000256" key="3">
    <source>
        <dbReference type="ARBA" id="ARBA00022723"/>
    </source>
</evidence>
<evidence type="ECO:0000256" key="4">
    <source>
        <dbReference type="ARBA" id="ARBA00022842"/>
    </source>
</evidence>
<accession>A0A1C4H5K0</accession>
<evidence type="ECO:0000256" key="1">
    <source>
        <dbReference type="ARBA" id="ARBA00001946"/>
    </source>
</evidence>
<protein>
    <submittedName>
        <fullName evidence="6">Beta-phosphoglucomutase, HAD superfamily</fullName>
    </submittedName>
</protein>
<organism evidence="6 7">
    <name type="scientific">Bifidobacterium commune</name>
    <dbReference type="NCBI Taxonomy" id="1505727"/>
    <lineage>
        <taxon>Bacteria</taxon>
        <taxon>Bacillati</taxon>
        <taxon>Actinomycetota</taxon>
        <taxon>Actinomycetes</taxon>
        <taxon>Bifidobacteriales</taxon>
        <taxon>Bifidobacteriaceae</taxon>
        <taxon>Bifidobacterium</taxon>
    </lineage>
</organism>
<dbReference type="InterPro" id="IPR023214">
    <property type="entry name" value="HAD_sf"/>
</dbReference>
<evidence type="ECO:0000256" key="2">
    <source>
        <dbReference type="ARBA" id="ARBA00006171"/>
    </source>
</evidence>
<dbReference type="CDD" id="cd07505">
    <property type="entry name" value="HAD_BPGM-like"/>
    <property type="match status" value="1"/>
</dbReference>
<dbReference type="PANTHER" id="PTHR46193:SF18">
    <property type="entry name" value="HEXITOL PHOSPHATASE B"/>
    <property type="match status" value="1"/>
</dbReference>
<dbReference type="Gene3D" id="1.10.150.240">
    <property type="entry name" value="Putative phosphatase, domain 2"/>
    <property type="match status" value="1"/>
</dbReference>
<keyword evidence="5" id="KW-0119">Carbohydrate metabolism</keyword>
<comment type="similarity">
    <text evidence="2">Belongs to the HAD-like hydrolase superfamily. CbbY/CbbZ/Gph/YieH family.</text>
</comment>
<gene>
    <name evidence="6" type="ORF">GA0061077_1066</name>
</gene>
<reference evidence="7" key="1">
    <citation type="submission" date="2016-08" db="EMBL/GenBank/DDBJ databases">
        <authorList>
            <person name="Varghese N."/>
            <person name="Submissions Spin"/>
        </authorList>
    </citation>
    <scope>NUCLEOTIDE SEQUENCE [LARGE SCALE GENOMIC DNA]</scope>
    <source>
        <strain evidence="7">R-52791</strain>
    </source>
</reference>
<dbReference type="Proteomes" id="UP000242610">
    <property type="component" value="Unassembled WGS sequence"/>
</dbReference>
<dbReference type="InterPro" id="IPR051600">
    <property type="entry name" value="Beta-PGM-like"/>
</dbReference>
<keyword evidence="3" id="KW-0479">Metal-binding</keyword>
<dbReference type="GO" id="GO:0003824">
    <property type="term" value="F:catalytic activity"/>
    <property type="evidence" value="ECO:0007669"/>
    <property type="project" value="UniProtKB-ARBA"/>
</dbReference>
<dbReference type="SFLD" id="SFLDS00003">
    <property type="entry name" value="Haloacid_Dehalogenase"/>
    <property type="match status" value="1"/>
</dbReference>
<dbReference type="InterPro" id="IPR036412">
    <property type="entry name" value="HAD-like_sf"/>
</dbReference>
<dbReference type="PANTHER" id="PTHR46193">
    <property type="entry name" value="6-PHOSPHOGLUCONATE PHOSPHATASE"/>
    <property type="match status" value="1"/>
</dbReference>
<dbReference type="GO" id="GO:0046872">
    <property type="term" value="F:metal ion binding"/>
    <property type="evidence" value="ECO:0007669"/>
    <property type="project" value="UniProtKB-KW"/>
</dbReference>
<proteinExistence type="inferred from homology"/>
<evidence type="ECO:0000256" key="5">
    <source>
        <dbReference type="ARBA" id="ARBA00023277"/>
    </source>
</evidence>
<keyword evidence="4" id="KW-0460">Magnesium</keyword>
<dbReference type="SFLD" id="SFLDG01129">
    <property type="entry name" value="C1.5:_HAD__Beta-PGM__Phosphata"/>
    <property type="match status" value="1"/>
</dbReference>
<sequence>MTGQERNNMANATGMLKAVLWDMDGTLIDSEPYWHEVEMEIARENGGHWSESIGWECSGKPVPRVAQRMIDEGTKLSIEEVQQQLVAGVGRKEAARMPWIPGVQDVLRLLASARIPSVLVTASPRNLAENLVRQAPEGAFVGYVSGDANLPKKPNPAPYLTAAKIVGIEVPETVLVENGMLERVAEDSIDPAGSATRLADFRREMAHCVAIEDSMTGLHSAAASGATTLAQTGFIKTDTSVGPQFASINGYDGLTVEALERYVEQRSATLEA</sequence>
<dbReference type="STRING" id="1505727.GA0061077_1066"/>
<dbReference type="Pfam" id="PF00702">
    <property type="entry name" value="Hydrolase"/>
    <property type="match status" value="1"/>
</dbReference>
<dbReference type="Gene3D" id="3.40.50.1000">
    <property type="entry name" value="HAD superfamily/HAD-like"/>
    <property type="match status" value="1"/>
</dbReference>
<evidence type="ECO:0000313" key="7">
    <source>
        <dbReference type="Proteomes" id="UP000242610"/>
    </source>
</evidence>
<dbReference type="AlphaFoldDB" id="A0A1C4H5K0"/>